<name>A0A081NMP3_9GAMM</name>
<dbReference type="EMBL" id="JOKH01000001">
    <property type="protein sequence ID" value="KEQ19716.1"/>
    <property type="molecule type" value="Genomic_DNA"/>
</dbReference>
<dbReference type="Proteomes" id="UP000028073">
    <property type="component" value="Unassembled WGS sequence"/>
</dbReference>
<evidence type="ECO:0000313" key="2">
    <source>
        <dbReference type="EMBL" id="KEQ19716.1"/>
    </source>
</evidence>
<evidence type="ECO:0000259" key="1">
    <source>
        <dbReference type="PROSITE" id="PS51184"/>
    </source>
</evidence>
<dbReference type="Gene3D" id="2.60.120.650">
    <property type="entry name" value="Cupin"/>
    <property type="match status" value="1"/>
</dbReference>
<protein>
    <recommendedName>
        <fullName evidence="1">JmjC domain-containing protein</fullName>
    </recommendedName>
</protein>
<dbReference type="Pfam" id="PF13621">
    <property type="entry name" value="Cupin_8"/>
    <property type="match status" value="1"/>
</dbReference>
<dbReference type="InterPro" id="IPR041667">
    <property type="entry name" value="Cupin_8"/>
</dbReference>
<dbReference type="PROSITE" id="PS51184">
    <property type="entry name" value="JMJC"/>
    <property type="match status" value="1"/>
</dbReference>
<evidence type="ECO:0000313" key="3">
    <source>
        <dbReference type="Proteomes" id="UP000028073"/>
    </source>
</evidence>
<reference evidence="2 3" key="1">
    <citation type="submission" date="2014-06" db="EMBL/GenBank/DDBJ databases">
        <title>Whole Genome Sequences of Three Symbiotic Endozoicomonas Bacteria.</title>
        <authorList>
            <person name="Neave M.J."/>
            <person name="Apprill A."/>
            <person name="Voolstra C.R."/>
        </authorList>
    </citation>
    <scope>NUCLEOTIDE SEQUENCE [LARGE SCALE GENOMIC DNA]</scope>
    <source>
        <strain evidence="2 3">DSM 25634</strain>
    </source>
</reference>
<feature type="domain" description="JmjC" evidence="1">
    <location>
        <begin position="90"/>
        <end position="248"/>
    </location>
</feature>
<dbReference type="RefSeq" id="WP_034833719.1">
    <property type="nucleotide sequence ID" value="NZ_JOKH01000001.1"/>
</dbReference>
<dbReference type="eggNOG" id="COG2850">
    <property type="taxonomic scope" value="Bacteria"/>
</dbReference>
<dbReference type="OrthoDB" id="479699at2"/>
<organism evidence="2 3">
    <name type="scientific">Endozoicomonas numazuensis</name>
    <dbReference type="NCBI Taxonomy" id="1137799"/>
    <lineage>
        <taxon>Bacteria</taxon>
        <taxon>Pseudomonadati</taxon>
        <taxon>Pseudomonadota</taxon>
        <taxon>Gammaproteobacteria</taxon>
        <taxon>Oceanospirillales</taxon>
        <taxon>Endozoicomonadaceae</taxon>
        <taxon>Endozoicomonas</taxon>
    </lineage>
</organism>
<gene>
    <name evidence="2" type="ORF">GZ78_07525</name>
</gene>
<proteinExistence type="predicted"/>
<dbReference type="InterPro" id="IPR003347">
    <property type="entry name" value="JmjC_dom"/>
</dbReference>
<keyword evidence="3" id="KW-1185">Reference proteome</keyword>
<dbReference type="STRING" id="1137799.GZ78_07525"/>
<dbReference type="SMART" id="SM00558">
    <property type="entry name" value="JmjC"/>
    <property type="match status" value="1"/>
</dbReference>
<dbReference type="PANTHER" id="PTHR12461">
    <property type="entry name" value="HYPOXIA-INDUCIBLE FACTOR 1 ALPHA INHIBITOR-RELATED"/>
    <property type="match status" value="1"/>
</dbReference>
<dbReference type="SUPFAM" id="SSF51197">
    <property type="entry name" value="Clavaminate synthase-like"/>
    <property type="match status" value="1"/>
</dbReference>
<sequence length="339" mass="39075">MQQVITTTHTIDSESFIQSFLNPHQPLLIKAYAPASTSKKQLQSVVSLFGSHPMQVKIPYIEQLQAQSSLEQNPEVMSLEDFIVRLEQSPSCRQCMVEEPTPASVLEQIGIPDLTWGRGVGELVSNTFVAGKGNHAQLHFDCDQRHVLLMQLFGRKRVFLIHPKDSPKLLPVLNQSWWMLQNMALDCKRHLLSSCEYWEVELEPGDMIYIPMMFWHHIDYLDTGVSVNFRFGNRPENTFISEHLHRDSFIQRLSLFLDSTDDDLARQAIMTALKERLSESYSSAFEAYSCIRQRASELCQLYCEDWSGEQFVLDYEESMVRGTPALMRIIQGFYQGRVE</sequence>
<accession>A0A081NMP3</accession>
<dbReference type="AlphaFoldDB" id="A0A081NMP3"/>
<dbReference type="PANTHER" id="PTHR12461:SF105">
    <property type="entry name" value="HYPOXIA-INDUCIBLE FACTOR 1-ALPHA INHIBITOR"/>
    <property type="match status" value="1"/>
</dbReference>
<comment type="caution">
    <text evidence="2">The sequence shown here is derived from an EMBL/GenBank/DDBJ whole genome shotgun (WGS) entry which is preliminary data.</text>
</comment>